<gene>
    <name evidence="2" type="ORF">NQX30_03165</name>
</gene>
<evidence type="ECO:0000259" key="1">
    <source>
        <dbReference type="PROSITE" id="PS51704"/>
    </source>
</evidence>
<name>A0ABT7QKX9_9GAMM</name>
<protein>
    <submittedName>
        <fullName evidence="2">Glycerophosphoryl diester phosphodiesterase</fullName>
    </submittedName>
</protein>
<comment type="caution">
    <text evidence="2">The sequence shown here is derived from an EMBL/GenBank/DDBJ whole genome shotgun (WGS) entry which is preliminary data.</text>
</comment>
<sequence>MKLSLCIGHRGIASRAPENTLLGLRAAVEKGFSWVEVDVRPARDGVAVLSHDESLLRCGKADVLVSQTDSAVLSTIAVGAGFGGELAQQTVPTLLSALQMAAELNLGVVIEIKSELGMGVQSATAAVAALSQAPSSVCVLFSSFSQVAVNEALLQAPHIPRAFTCEKLPDDWRTLAARIQPSHFHCDTDFLTPQDVTAVKEAGLGVYAYTVNDAARAEALFDMGVDGVFTDKVLNISKK</sequence>
<proteinExistence type="predicted"/>
<dbReference type="InterPro" id="IPR017946">
    <property type="entry name" value="PLC-like_Pdiesterase_TIM-brl"/>
</dbReference>
<dbReference type="PROSITE" id="PS51704">
    <property type="entry name" value="GP_PDE"/>
    <property type="match status" value="1"/>
</dbReference>
<dbReference type="Proteomes" id="UP001168167">
    <property type="component" value="Unassembled WGS sequence"/>
</dbReference>
<dbReference type="PANTHER" id="PTHR46211:SF1">
    <property type="entry name" value="GLYCEROPHOSPHODIESTER PHOSPHODIESTERASE, CYTOPLASMIC"/>
    <property type="match status" value="1"/>
</dbReference>
<dbReference type="SUPFAM" id="SSF51695">
    <property type="entry name" value="PLC-like phosphodiesterases"/>
    <property type="match status" value="1"/>
</dbReference>
<evidence type="ECO:0000313" key="3">
    <source>
        <dbReference type="Proteomes" id="UP001168167"/>
    </source>
</evidence>
<accession>A0ABT7QKX9</accession>
<reference evidence="2" key="1">
    <citation type="submission" date="2022-08" db="EMBL/GenBank/DDBJ databases">
        <authorList>
            <person name="Dzunkova M."/>
            <person name="La Clair J."/>
            <person name="Tyml T."/>
            <person name="Doud D."/>
            <person name="Schulz F."/>
            <person name="Piquer S."/>
            <person name="Porcel Sanchis D."/>
            <person name="Osborn A."/>
            <person name="Robinson D."/>
            <person name="Louie K.B."/>
            <person name="Bowen B.P."/>
            <person name="Bowers R."/>
            <person name="Lee J."/>
            <person name="Arnau Llombart V."/>
            <person name="Diaz Villanueva W."/>
            <person name="Gosliner T."/>
            <person name="Northen T."/>
            <person name="Cheng J.-F."/>
            <person name="Burkart M.D."/>
            <person name="Woyke T."/>
        </authorList>
    </citation>
    <scope>NUCLEOTIDE SEQUENCE</scope>
    <source>
        <strain evidence="2">Df01</strain>
    </source>
</reference>
<dbReference type="Pfam" id="PF03009">
    <property type="entry name" value="GDPD"/>
    <property type="match status" value="1"/>
</dbReference>
<dbReference type="InterPro" id="IPR030395">
    <property type="entry name" value="GP_PDE_dom"/>
</dbReference>
<dbReference type="PANTHER" id="PTHR46211">
    <property type="entry name" value="GLYCEROPHOSPHORYL DIESTER PHOSPHODIESTERASE"/>
    <property type="match status" value="1"/>
</dbReference>
<evidence type="ECO:0000313" key="2">
    <source>
        <dbReference type="EMBL" id="MDM5147373.1"/>
    </source>
</evidence>
<dbReference type="Gene3D" id="3.20.20.190">
    <property type="entry name" value="Phosphatidylinositol (PI) phosphodiesterase"/>
    <property type="match status" value="1"/>
</dbReference>
<feature type="domain" description="GP-PDE" evidence="1">
    <location>
        <begin position="4"/>
        <end position="239"/>
    </location>
</feature>
<organism evidence="2 3">
    <name type="scientific">Candidatus Doriopsillibacter californiensis</name>
    <dbReference type="NCBI Taxonomy" id="2970740"/>
    <lineage>
        <taxon>Bacteria</taxon>
        <taxon>Pseudomonadati</taxon>
        <taxon>Pseudomonadota</taxon>
        <taxon>Gammaproteobacteria</taxon>
        <taxon>Candidatus Tethybacterales</taxon>
        <taxon>Candidatus Persebacteraceae</taxon>
        <taxon>Candidatus Doriopsillibacter</taxon>
    </lineage>
</organism>
<reference evidence="2" key="2">
    <citation type="journal article" date="2023" name="Microbiome">
        <title>Synthase-selected sorting approach identifies a beta-lactone synthase in a nudibranch symbiotic bacterium.</title>
        <authorList>
            <person name="Dzunkova M."/>
            <person name="La Clair J.J."/>
            <person name="Tyml T."/>
            <person name="Doud D."/>
            <person name="Schulz F."/>
            <person name="Piquer-Esteban S."/>
            <person name="Porcel Sanchis D."/>
            <person name="Osborn A."/>
            <person name="Robinson D."/>
            <person name="Louie K.B."/>
            <person name="Bowen B.P."/>
            <person name="Bowers R.M."/>
            <person name="Lee J."/>
            <person name="Arnau V."/>
            <person name="Diaz-Villanueva W."/>
            <person name="Stepanauskas R."/>
            <person name="Gosliner T."/>
            <person name="Date S.V."/>
            <person name="Northen T.R."/>
            <person name="Cheng J.F."/>
            <person name="Burkart M.D."/>
            <person name="Woyke T."/>
        </authorList>
    </citation>
    <scope>NUCLEOTIDE SEQUENCE</scope>
    <source>
        <strain evidence="2">Df01</strain>
    </source>
</reference>
<keyword evidence="3" id="KW-1185">Reference proteome</keyword>
<dbReference type="EMBL" id="JANQAO010000002">
    <property type="protein sequence ID" value="MDM5147373.1"/>
    <property type="molecule type" value="Genomic_DNA"/>
</dbReference>